<comment type="caution">
    <text evidence="1">The sequence shown here is derived from an EMBL/GenBank/DDBJ whole genome shotgun (WGS) entry which is preliminary data.</text>
</comment>
<reference evidence="1 2" key="1">
    <citation type="submission" date="2021-06" db="EMBL/GenBank/DDBJ databases">
        <authorList>
            <person name="Palmer J.M."/>
        </authorList>
    </citation>
    <scope>NUCLEOTIDE SEQUENCE [LARGE SCALE GENOMIC DNA]</scope>
    <source>
        <strain evidence="1 2">AS_MEX2019</strain>
        <tissue evidence="1">Muscle</tissue>
    </source>
</reference>
<organism evidence="1 2">
    <name type="scientific">Ameca splendens</name>
    <dbReference type="NCBI Taxonomy" id="208324"/>
    <lineage>
        <taxon>Eukaryota</taxon>
        <taxon>Metazoa</taxon>
        <taxon>Chordata</taxon>
        <taxon>Craniata</taxon>
        <taxon>Vertebrata</taxon>
        <taxon>Euteleostomi</taxon>
        <taxon>Actinopterygii</taxon>
        <taxon>Neopterygii</taxon>
        <taxon>Teleostei</taxon>
        <taxon>Neoteleostei</taxon>
        <taxon>Acanthomorphata</taxon>
        <taxon>Ovalentaria</taxon>
        <taxon>Atherinomorphae</taxon>
        <taxon>Cyprinodontiformes</taxon>
        <taxon>Goodeidae</taxon>
        <taxon>Ameca</taxon>
    </lineage>
</organism>
<sequence length="66" mass="7551">MSPCWGWEEPELVREVERYRLEIAGFTSTHSVGSGTHWKGVAFIQPVASWEVCCYPPFSKCWNISS</sequence>
<evidence type="ECO:0000313" key="1">
    <source>
        <dbReference type="EMBL" id="MEQ2300066.1"/>
    </source>
</evidence>
<proteinExistence type="predicted"/>
<evidence type="ECO:0000313" key="2">
    <source>
        <dbReference type="Proteomes" id="UP001469553"/>
    </source>
</evidence>
<gene>
    <name evidence="1" type="ORF">AMECASPLE_021526</name>
</gene>
<accession>A0ABV0Z282</accession>
<dbReference type="Proteomes" id="UP001469553">
    <property type="component" value="Unassembled WGS sequence"/>
</dbReference>
<keyword evidence="2" id="KW-1185">Reference proteome</keyword>
<dbReference type="EMBL" id="JAHRIP010048885">
    <property type="protein sequence ID" value="MEQ2300066.1"/>
    <property type="molecule type" value="Genomic_DNA"/>
</dbReference>
<name>A0ABV0Z282_9TELE</name>
<protein>
    <submittedName>
        <fullName evidence="1">Uncharacterized protein</fullName>
    </submittedName>
</protein>